<dbReference type="GO" id="GO:0005634">
    <property type="term" value="C:nucleus"/>
    <property type="evidence" value="ECO:0007669"/>
    <property type="project" value="TreeGrafter"/>
</dbReference>
<accession>A0A8B7WH55</accession>
<evidence type="ECO:0000256" key="2">
    <source>
        <dbReference type="ARBA" id="ARBA00022801"/>
    </source>
</evidence>
<reference evidence="4" key="1">
    <citation type="submission" date="2025-08" db="UniProtKB">
        <authorList>
            <consortium name="RefSeq"/>
        </authorList>
    </citation>
    <scope>IDENTIFICATION</scope>
    <source>
        <tissue evidence="4">Leukocyte</tissue>
    </source>
</reference>
<dbReference type="Pfam" id="PF00443">
    <property type="entry name" value="UCH"/>
    <property type="match status" value="1"/>
</dbReference>
<evidence type="ECO:0000256" key="1">
    <source>
        <dbReference type="ARBA" id="ARBA00022786"/>
    </source>
</evidence>
<dbReference type="GO" id="GO:0042981">
    <property type="term" value="P:regulation of apoptotic process"/>
    <property type="evidence" value="ECO:0007669"/>
    <property type="project" value="TreeGrafter"/>
</dbReference>
<protein>
    <submittedName>
        <fullName evidence="4">Ubiquitin carboxyl-terminal hydrolase 17-like protein 6</fullName>
    </submittedName>
</protein>
<evidence type="ECO:0000313" key="4">
    <source>
        <dbReference type="RefSeq" id="XP_020042949.1"/>
    </source>
</evidence>
<dbReference type="GO" id="GO:0004843">
    <property type="term" value="F:cysteine-type deubiquitinase activity"/>
    <property type="evidence" value="ECO:0007669"/>
    <property type="project" value="InterPro"/>
</dbReference>
<dbReference type="Gene3D" id="3.90.70.10">
    <property type="entry name" value="Cysteine proteinases"/>
    <property type="match status" value="1"/>
</dbReference>
<evidence type="ECO:0000259" key="3">
    <source>
        <dbReference type="PROSITE" id="PS50235"/>
    </source>
</evidence>
<name>A0A8B7WH55_CASCN</name>
<keyword evidence="1" id="KW-0833">Ubl conjugation pathway</keyword>
<sequence>MKLSFNVLGGSCVKEVGIANRGIKSLSAPKTSHWRLCQRENGLISYWKLQLEKFRILALGERQAIQLHWRASVVPFWEDADINNHETVLVTDKAPKNIFCLTWQKPYVVDAGLQNLENTCYMNATLQCLTYTAPRANYMLSQEHSQTFCPPRTCMICTLQAHMIRPLQHSGKPIQPLMALVTGFHKYKQEDTQEFLMFILSEKQKSFLPGHKYLEPQAENTTLICQLFGGYWRSQINCLLCHGISNTIDPYLDISLDIRAAQSVQETLEYLVKPENLDGEEACDCATCLSRVPAKKTLTLKTASCKLV</sequence>
<proteinExistence type="predicted"/>
<organism evidence="4">
    <name type="scientific">Castor canadensis</name>
    <name type="common">American beaver</name>
    <dbReference type="NCBI Taxonomy" id="51338"/>
    <lineage>
        <taxon>Eukaryota</taxon>
        <taxon>Metazoa</taxon>
        <taxon>Chordata</taxon>
        <taxon>Craniata</taxon>
        <taxon>Vertebrata</taxon>
        <taxon>Euteleostomi</taxon>
        <taxon>Mammalia</taxon>
        <taxon>Eutheria</taxon>
        <taxon>Euarchontoglires</taxon>
        <taxon>Glires</taxon>
        <taxon>Rodentia</taxon>
        <taxon>Castorimorpha</taxon>
        <taxon>Castoridae</taxon>
        <taxon>Castor</taxon>
    </lineage>
</organism>
<keyword evidence="2" id="KW-0378">Hydrolase</keyword>
<dbReference type="PROSITE" id="PS50235">
    <property type="entry name" value="USP_3"/>
    <property type="match status" value="1"/>
</dbReference>
<dbReference type="InterPro" id="IPR028889">
    <property type="entry name" value="USP"/>
</dbReference>
<dbReference type="PANTHER" id="PTHR24006">
    <property type="entry name" value="UBIQUITIN CARBOXYL-TERMINAL HYDROLASE"/>
    <property type="match status" value="1"/>
</dbReference>
<dbReference type="InterPro" id="IPR038765">
    <property type="entry name" value="Papain-like_cys_pep_sf"/>
</dbReference>
<dbReference type="AlphaFoldDB" id="A0A8B7WH55"/>
<dbReference type="InterPro" id="IPR050164">
    <property type="entry name" value="Peptidase_C19"/>
</dbReference>
<dbReference type="PANTHER" id="PTHR24006:SF651">
    <property type="entry name" value="INACTIVE UBIQUITIN CARBOXYL-TERMINAL HYDROLASE 17-LIKE PROTEIN 4-RELATED"/>
    <property type="match status" value="1"/>
</dbReference>
<feature type="domain" description="USP" evidence="3">
    <location>
        <begin position="111"/>
        <end position="308"/>
    </location>
</feature>
<dbReference type="InterPro" id="IPR001394">
    <property type="entry name" value="Peptidase_C19_UCH"/>
</dbReference>
<dbReference type="OrthoDB" id="420187at2759"/>
<dbReference type="SUPFAM" id="SSF54001">
    <property type="entry name" value="Cysteine proteinases"/>
    <property type="match status" value="1"/>
</dbReference>
<dbReference type="FunFam" id="3.90.70.10:FF:000119">
    <property type="entry name" value="Ubiquitin specific peptidase 36"/>
    <property type="match status" value="1"/>
</dbReference>
<gene>
    <name evidence="4" type="primary">LOC109701921</name>
</gene>
<dbReference type="GO" id="GO:0005829">
    <property type="term" value="C:cytosol"/>
    <property type="evidence" value="ECO:0007669"/>
    <property type="project" value="TreeGrafter"/>
</dbReference>
<dbReference type="KEGG" id="ccan:109701921"/>
<dbReference type="RefSeq" id="XP_020042949.1">
    <property type="nucleotide sequence ID" value="XM_020187360.1"/>
</dbReference>
<dbReference type="GO" id="GO:0016579">
    <property type="term" value="P:protein deubiquitination"/>
    <property type="evidence" value="ECO:0007669"/>
    <property type="project" value="InterPro"/>
</dbReference>